<evidence type="ECO:0000256" key="8">
    <source>
        <dbReference type="ARBA" id="ARBA00030125"/>
    </source>
</evidence>
<dbReference type="GO" id="GO:0003712">
    <property type="term" value="F:transcription coregulator activity"/>
    <property type="evidence" value="ECO:0007669"/>
    <property type="project" value="TreeGrafter"/>
</dbReference>
<dbReference type="InterPro" id="IPR003617">
    <property type="entry name" value="TFIIS/CRSP70_N_sub"/>
</dbReference>
<evidence type="ECO:0000256" key="3">
    <source>
        <dbReference type="ARBA" id="ARBA00019686"/>
    </source>
</evidence>
<organism evidence="12 13">
    <name type="scientific">Triplophysa rosa</name>
    <name type="common">Cave loach</name>
    <dbReference type="NCBI Taxonomy" id="992332"/>
    <lineage>
        <taxon>Eukaryota</taxon>
        <taxon>Metazoa</taxon>
        <taxon>Chordata</taxon>
        <taxon>Craniata</taxon>
        <taxon>Vertebrata</taxon>
        <taxon>Euteleostomi</taxon>
        <taxon>Actinopterygii</taxon>
        <taxon>Neopterygii</taxon>
        <taxon>Teleostei</taxon>
        <taxon>Ostariophysi</taxon>
        <taxon>Cypriniformes</taxon>
        <taxon>Nemacheilidae</taxon>
        <taxon>Triplophysa</taxon>
    </lineage>
</organism>
<keyword evidence="7 10" id="KW-0539">Nucleus</keyword>
<evidence type="ECO:0000256" key="6">
    <source>
        <dbReference type="ARBA" id="ARBA00023163"/>
    </source>
</evidence>
<dbReference type="InterPro" id="IPR017923">
    <property type="entry name" value="TFIIS_N"/>
</dbReference>
<dbReference type="InterPro" id="IPR031416">
    <property type="entry name" value="Med26_C"/>
</dbReference>
<keyword evidence="4" id="KW-0805">Transcription regulation</keyword>
<feature type="domain" description="TFIIS N-terminal" evidence="11">
    <location>
        <begin position="11"/>
        <end position="88"/>
    </location>
</feature>
<evidence type="ECO:0000256" key="9">
    <source>
        <dbReference type="ARBA" id="ARBA00031968"/>
    </source>
</evidence>
<dbReference type="InterPro" id="IPR042376">
    <property type="entry name" value="MED26"/>
</dbReference>
<name>A0A9W7TF94_TRIRA</name>
<accession>A0A9W7TF94</accession>
<evidence type="ECO:0000313" key="13">
    <source>
        <dbReference type="Proteomes" id="UP001059041"/>
    </source>
</evidence>
<evidence type="ECO:0000313" key="12">
    <source>
        <dbReference type="EMBL" id="KAI7795383.1"/>
    </source>
</evidence>
<comment type="caution">
    <text evidence="12">The sequence shown here is derived from an EMBL/GenBank/DDBJ whole genome shotgun (WGS) entry which is preliminary data.</text>
</comment>
<gene>
    <name evidence="12" type="ORF">IRJ41_018507</name>
</gene>
<keyword evidence="13" id="KW-1185">Reference proteome</keyword>
<dbReference type="GO" id="GO:0006357">
    <property type="term" value="P:regulation of transcription by RNA polymerase II"/>
    <property type="evidence" value="ECO:0007669"/>
    <property type="project" value="InterPro"/>
</dbReference>
<dbReference type="SUPFAM" id="SSF47676">
    <property type="entry name" value="Conserved domain common to transcription factors TFIIS, elongin A, CRSP70"/>
    <property type="match status" value="1"/>
</dbReference>
<reference evidence="12" key="1">
    <citation type="submission" date="2021-02" db="EMBL/GenBank/DDBJ databases">
        <title>Comparative genomics reveals that relaxation of natural selection precedes convergent phenotypic evolution of cavefish.</title>
        <authorList>
            <person name="Peng Z."/>
        </authorList>
    </citation>
    <scope>NUCLEOTIDE SEQUENCE</scope>
    <source>
        <tissue evidence="12">Muscle</tissue>
    </source>
</reference>
<dbReference type="InterPro" id="IPR035441">
    <property type="entry name" value="TFIIS/LEDGF_dom_sf"/>
</dbReference>
<dbReference type="AlphaFoldDB" id="A0A9W7TF94"/>
<dbReference type="GO" id="GO:0070847">
    <property type="term" value="C:core mediator complex"/>
    <property type="evidence" value="ECO:0007669"/>
    <property type="project" value="TreeGrafter"/>
</dbReference>
<evidence type="ECO:0000256" key="5">
    <source>
        <dbReference type="ARBA" id="ARBA00023159"/>
    </source>
</evidence>
<dbReference type="PROSITE" id="PS51319">
    <property type="entry name" value="TFIIS_N"/>
    <property type="match status" value="1"/>
</dbReference>
<dbReference type="GO" id="GO:0016592">
    <property type="term" value="C:mediator complex"/>
    <property type="evidence" value="ECO:0007669"/>
    <property type="project" value="InterPro"/>
</dbReference>
<comment type="subcellular location">
    <subcellularLocation>
        <location evidence="1 10">Nucleus</location>
    </subcellularLocation>
</comment>
<dbReference type="Pfam" id="PF08711">
    <property type="entry name" value="Med26"/>
    <property type="match status" value="1"/>
</dbReference>
<dbReference type="GO" id="GO:0010628">
    <property type="term" value="P:positive regulation of gene expression"/>
    <property type="evidence" value="ECO:0007669"/>
    <property type="project" value="TreeGrafter"/>
</dbReference>
<keyword evidence="5" id="KW-0010">Activator</keyword>
<sequence>MMRRSSSRPQQLREQLLQAIDEQNNIHNEAAVLDVIYCLERYPMTKEALMETRLGKLINDVRKKCTDEDVVERLKRLVRSWQRLIGVNGVMEKELSCPADTAHSIRGKLVSRSTQTFGNFVYSNANQRAERCYGSASGKSTNHFRRSKIPIRAINPYSSSLISTKQPYASMNVRTSLSNQPPQDHQNVGYLQKSKSALASQKNLVTGEPALSTSAVSHVPSHSSVQDSHTEAEQLSDFMNNHILKNLFSPTEVSNGVKEPTVRTFENETIKNQHCTSNDKHNGHHIEGNNKPAQLNGSNIAYDHHTKQVKLISYKTSNPLEDCQRTAESAARASEDVLVQETNSSELSQRKMIKPDTIFQNSLTTESQTLGMNLNVAENLKQGDHAIKECRQANVFVPDFCMTELPRIHRDLTENDLYRLHHDQWHGVNGCYDNRKNWYDWTQSFTLDSHGSPLKISPYVCIDYRL</sequence>
<proteinExistence type="inferred from homology"/>
<dbReference type="CDD" id="cd00183">
    <property type="entry name" value="TFIIS_I"/>
    <property type="match status" value="1"/>
</dbReference>
<evidence type="ECO:0000256" key="7">
    <source>
        <dbReference type="ARBA" id="ARBA00023242"/>
    </source>
</evidence>
<dbReference type="EMBL" id="JAFHDT010000020">
    <property type="protein sequence ID" value="KAI7795383.1"/>
    <property type="molecule type" value="Genomic_DNA"/>
</dbReference>
<keyword evidence="6" id="KW-0804">Transcription</keyword>
<protein>
    <recommendedName>
        <fullName evidence="3">Mediator of RNA polymerase II transcription subunit 26</fullName>
    </recommendedName>
    <alternativeName>
        <fullName evidence="8">Cofactor required for Sp1 transcriptional activation subunit 7</fullName>
    </alternativeName>
    <alternativeName>
        <fullName evidence="9">Mediator complex subunit 26</fullName>
    </alternativeName>
</protein>
<evidence type="ECO:0000256" key="2">
    <source>
        <dbReference type="ARBA" id="ARBA00009681"/>
    </source>
</evidence>
<evidence type="ECO:0000256" key="10">
    <source>
        <dbReference type="PROSITE-ProRule" id="PRU00649"/>
    </source>
</evidence>
<evidence type="ECO:0000259" key="11">
    <source>
        <dbReference type="PROSITE" id="PS51319"/>
    </source>
</evidence>
<comment type="similarity">
    <text evidence="2">Belongs to the Mediator complex subunit 26 family.</text>
</comment>
<dbReference type="Proteomes" id="UP001059041">
    <property type="component" value="Linkage Group LG20"/>
</dbReference>
<dbReference type="PANTHER" id="PTHR15201:SF1">
    <property type="entry name" value="MEDIATOR OF RNA POLYMERASE II TRANSCRIPTION SUBUNIT 26"/>
    <property type="match status" value="1"/>
</dbReference>
<dbReference type="Pfam" id="PF15693">
    <property type="entry name" value="Med26_C"/>
    <property type="match status" value="1"/>
</dbReference>
<evidence type="ECO:0000256" key="1">
    <source>
        <dbReference type="ARBA" id="ARBA00004123"/>
    </source>
</evidence>
<dbReference type="PANTHER" id="PTHR15201">
    <property type="entry name" value="CRSP70"/>
    <property type="match status" value="1"/>
</dbReference>
<evidence type="ECO:0000256" key="4">
    <source>
        <dbReference type="ARBA" id="ARBA00023015"/>
    </source>
</evidence>
<dbReference type="SMART" id="SM00509">
    <property type="entry name" value="TFS2N"/>
    <property type="match status" value="1"/>
</dbReference>
<dbReference type="Gene3D" id="1.20.930.10">
    <property type="entry name" value="Conserved domain common to transcription factors TFIIS, elongin A, CRSP70"/>
    <property type="match status" value="1"/>
</dbReference>